<dbReference type="Gene3D" id="1.10.287.10">
    <property type="entry name" value="S15/NS1, RNA-binding"/>
    <property type="match status" value="1"/>
</dbReference>
<dbReference type="SUPFAM" id="SSF47060">
    <property type="entry name" value="S15/NS1 RNA-binding domain"/>
    <property type="match status" value="1"/>
</dbReference>
<sequence length="100" mass="11579">MTLEYLSVKLFQMITKENKEKAIALTQVNKNDVGSPQAQVSILTARIKEVTEHLKSNKHDFMARRGLTQMVGRRKKLLKYLERKDFEAYKAVVSKLGLRK</sequence>
<evidence type="ECO:0000313" key="6">
    <source>
        <dbReference type="EMBL" id="RYC72582.1"/>
    </source>
</evidence>
<evidence type="ECO:0000313" key="7">
    <source>
        <dbReference type="Proteomes" id="UP001190925"/>
    </source>
</evidence>
<keyword evidence="2 3" id="KW-0687">Ribonucleoprotein</keyword>
<dbReference type="InterPro" id="IPR005290">
    <property type="entry name" value="Ribosomal_uS15_bac-type"/>
</dbReference>
<evidence type="ECO:0000256" key="5">
    <source>
        <dbReference type="RuleBase" id="RU004524"/>
    </source>
</evidence>
<comment type="subunit">
    <text evidence="3">Part of the 30S ribosomal subunit. Forms a bridge to the 50S subunit in the 70S ribosome, contacting the 23S rRNA.</text>
</comment>
<name>A0ABY0FJV4_9BACT</name>
<keyword evidence="7" id="KW-1185">Reference proteome</keyword>
<evidence type="ECO:0000256" key="2">
    <source>
        <dbReference type="ARBA" id="ARBA00023274"/>
    </source>
</evidence>
<dbReference type="GO" id="GO:0005840">
    <property type="term" value="C:ribosome"/>
    <property type="evidence" value="ECO:0007669"/>
    <property type="project" value="UniProtKB-KW"/>
</dbReference>
<evidence type="ECO:0000256" key="1">
    <source>
        <dbReference type="ARBA" id="ARBA00022980"/>
    </source>
</evidence>
<dbReference type="Proteomes" id="UP001190925">
    <property type="component" value="Unassembled WGS sequence"/>
</dbReference>
<protein>
    <recommendedName>
        <fullName evidence="3">Small ribosomal subunit protein uS15</fullName>
    </recommendedName>
</protein>
<dbReference type="CDD" id="cd00353">
    <property type="entry name" value="Ribosomal_S15p_S13e"/>
    <property type="match status" value="1"/>
</dbReference>
<keyword evidence="1 3" id="KW-0689">Ribosomal protein</keyword>
<organism evidence="6 7">
    <name type="scientific">Candidatus Nanogingivalis gingivitcus</name>
    <dbReference type="NCBI Taxonomy" id="2171992"/>
    <lineage>
        <taxon>Bacteria</taxon>
        <taxon>Candidatus Saccharimonadota</taxon>
        <taxon>Candidatus Nanosyncoccalia</taxon>
        <taxon>Candidatus Nanogingivales</taxon>
        <taxon>Candidatus Nanogingivalaceae</taxon>
        <taxon>Candidatus Nanogingivalis</taxon>
    </lineage>
</organism>
<keyword evidence="3 5" id="KW-0694">RNA-binding</keyword>
<dbReference type="PROSITE" id="PS00362">
    <property type="entry name" value="RIBOSOMAL_S15"/>
    <property type="match status" value="1"/>
</dbReference>
<dbReference type="PANTHER" id="PTHR23321:SF26">
    <property type="entry name" value="SMALL RIBOSOMAL SUBUNIT PROTEIN US15M"/>
    <property type="match status" value="1"/>
</dbReference>
<proteinExistence type="inferred from homology"/>
<evidence type="ECO:0000256" key="3">
    <source>
        <dbReference type="HAMAP-Rule" id="MF_01343"/>
    </source>
</evidence>
<comment type="caution">
    <text evidence="6">The sequence shown here is derived from an EMBL/GenBank/DDBJ whole genome shotgun (WGS) entry which is preliminary data.</text>
</comment>
<comment type="function">
    <text evidence="3 5">One of the primary rRNA binding proteins, it binds directly to 16S rRNA where it helps nucleate assembly of the platform of the 30S subunit by binding and bridging several RNA helices of the 16S rRNA.</text>
</comment>
<dbReference type="EMBL" id="PRLK01000005">
    <property type="protein sequence ID" value="RYC72582.1"/>
    <property type="molecule type" value="Genomic_DNA"/>
</dbReference>
<evidence type="ECO:0000256" key="4">
    <source>
        <dbReference type="RuleBase" id="RU003919"/>
    </source>
</evidence>
<dbReference type="Gene3D" id="6.10.250.3130">
    <property type="match status" value="1"/>
</dbReference>
<gene>
    <name evidence="3 6" type="primary">rpsO</name>
    <name evidence="6" type="ORF">G6CMJM_00385</name>
</gene>
<dbReference type="HAMAP" id="MF_01343_B">
    <property type="entry name" value="Ribosomal_uS15_B"/>
    <property type="match status" value="1"/>
</dbReference>
<reference evidence="6 7" key="2">
    <citation type="journal article" date="2020" name="Cell Rep.">
        <title>Acquisition and Adaptation of Ultra-small Parasitic Reduced Genome Bacteria to Mammalian Hosts.</title>
        <authorList>
            <person name="McLean J.S."/>
            <person name="Bor B."/>
            <person name="Kerns K.A."/>
            <person name="Liu Q."/>
            <person name="To T.T."/>
            <person name="Solden L."/>
            <person name="Hendrickson E.L."/>
            <person name="Wrighton K."/>
            <person name="Shi W."/>
            <person name="He X."/>
        </authorList>
    </citation>
    <scope>NUCLEOTIDE SEQUENCE [LARGE SCALE GENOMIC DNA]</scope>
    <source>
        <strain evidence="6 7">TM7_CMJM_G6_1_HOT_870</strain>
    </source>
</reference>
<dbReference type="SMART" id="SM01387">
    <property type="entry name" value="Ribosomal_S15"/>
    <property type="match status" value="1"/>
</dbReference>
<dbReference type="Pfam" id="PF00312">
    <property type="entry name" value="Ribosomal_S15"/>
    <property type="match status" value="1"/>
</dbReference>
<dbReference type="InterPro" id="IPR000589">
    <property type="entry name" value="Ribosomal_uS15"/>
</dbReference>
<accession>A0ABY0FJV4</accession>
<keyword evidence="3 5" id="KW-0699">rRNA-binding</keyword>
<dbReference type="InterPro" id="IPR009068">
    <property type="entry name" value="uS15_NS1_RNA-bd_sf"/>
</dbReference>
<reference evidence="6 7" key="1">
    <citation type="journal article" date="2018" name="bioRxiv">
        <title>Evidence of independent acquisition and adaption of ultra-small bacteria to human hosts across the highly diverse yet reduced genomes of the phylum Saccharibacteria.</title>
        <authorList>
            <person name="McLean J.S."/>
            <person name="Bor B."/>
            <person name="To T.T."/>
            <person name="Liu Q."/>
            <person name="Kearns K.A."/>
            <person name="Solden L.M."/>
            <person name="Wrighton K.C."/>
            <person name="He X."/>
            <person name="Shi W."/>
        </authorList>
    </citation>
    <scope>NUCLEOTIDE SEQUENCE [LARGE SCALE GENOMIC DNA]</scope>
    <source>
        <strain evidence="6 7">TM7_CMJM_G6_1_HOT_870</strain>
    </source>
</reference>
<dbReference type="PANTHER" id="PTHR23321">
    <property type="entry name" value="RIBOSOMAL PROTEIN S15, BACTERIAL AND ORGANELLAR"/>
    <property type="match status" value="1"/>
</dbReference>
<comment type="function">
    <text evidence="3">Forms an intersubunit bridge (bridge B4) with the 23S rRNA of the 50S subunit in the ribosome.</text>
</comment>
<dbReference type="NCBIfam" id="TIGR00952">
    <property type="entry name" value="S15_bact"/>
    <property type="match status" value="1"/>
</dbReference>
<comment type="similarity">
    <text evidence="3 4">Belongs to the universal ribosomal protein uS15 family.</text>
</comment>